<dbReference type="SUPFAM" id="SSF51905">
    <property type="entry name" value="FAD/NAD(P)-binding domain"/>
    <property type="match status" value="1"/>
</dbReference>
<evidence type="ECO:0000259" key="1">
    <source>
        <dbReference type="Pfam" id="PF01593"/>
    </source>
</evidence>
<dbReference type="PANTHER" id="PTHR42923:SF46">
    <property type="entry name" value="AMINE OXIDASE"/>
    <property type="match status" value="1"/>
</dbReference>
<gene>
    <name evidence="2" type="ORF">H8L67_09130</name>
</gene>
<dbReference type="EMBL" id="CP080544">
    <property type="protein sequence ID" value="QYR52732.1"/>
    <property type="molecule type" value="Genomic_DNA"/>
</dbReference>
<dbReference type="Proteomes" id="UP000824755">
    <property type="component" value="Chromosome"/>
</dbReference>
<dbReference type="RefSeq" id="WP_220379517.1">
    <property type="nucleotide sequence ID" value="NZ_CP080544.1"/>
</dbReference>
<protein>
    <submittedName>
        <fullName evidence="2">NAD(P)/FAD-dependent oxidoreductase</fullName>
    </submittedName>
</protein>
<dbReference type="InterPro" id="IPR002937">
    <property type="entry name" value="Amino_oxidase"/>
</dbReference>
<dbReference type="Gene3D" id="3.50.50.60">
    <property type="entry name" value="FAD/NAD(P)-binding domain"/>
    <property type="match status" value="1"/>
</dbReference>
<name>A0ABX8WQH0_9GAMM</name>
<dbReference type="Gene3D" id="3.90.660.50">
    <property type="match status" value="1"/>
</dbReference>
<accession>A0ABX8WQH0</accession>
<keyword evidence="3" id="KW-1185">Reference proteome</keyword>
<dbReference type="InterPro" id="IPR036188">
    <property type="entry name" value="FAD/NAD-bd_sf"/>
</dbReference>
<evidence type="ECO:0000313" key="2">
    <source>
        <dbReference type="EMBL" id="QYR52732.1"/>
    </source>
</evidence>
<reference evidence="2 3" key="1">
    <citation type="submission" date="2021-08" db="EMBL/GenBank/DDBJ databases">
        <title>Lysobacter sp. strain CJ11 Genome sequencing and assembly.</title>
        <authorList>
            <person name="Kim I."/>
        </authorList>
    </citation>
    <scope>NUCLEOTIDE SEQUENCE [LARGE SCALE GENOMIC DNA]</scope>
    <source>
        <strain evidence="2 3">CJ11</strain>
    </source>
</reference>
<evidence type="ECO:0000313" key="3">
    <source>
        <dbReference type="Proteomes" id="UP000824755"/>
    </source>
</evidence>
<organism evidence="2 3">
    <name type="scientific">Lysobacter soyae</name>
    <dbReference type="NCBI Taxonomy" id="2764185"/>
    <lineage>
        <taxon>Bacteria</taxon>
        <taxon>Pseudomonadati</taxon>
        <taxon>Pseudomonadota</taxon>
        <taxon>Gammaproteobacteria</taxon>
        <taxon>Lysobacterales</taxon>
        <taxon>Lysobacteraceae</taxon>
        <taxon>Lysobacter</taxon>
    </lineage>
</organism>
<dbReference type="NCBIfam" id="NF005560">
    <property type="entry name" value="PRK07233.1"/>
    <property type="match status" value="1"/>
</dbReference>
<dbReference type="PANTHER" id="PTHR42923">
    <property type="entry name" value="PROTOPORPHYRINOGEN OXIDASE"/>
    <property type="match status" value="1"/>
</dbReference>
<sequence length="442" mass="49503">MQQDIEQSSFHTAVVGGGFAGLAVAYELAKAGKSVVVVEADSQVGGLAGGFNVEQQTLEKFYHHWFNNDLDIMRIISELGEEDKVVLRPTRTGMYYSNQFFRLSTPLDLLRFNALPFHDRIRLGIAVLRAKRVKDWKTLESLTAKEWLIKLCGQRAYHVVWDPLLVGKFGSVANDISAVWFWKKLVLRGGSRSSSGDEVLAYFRGGFAALAERLAAEIVRLGGRVMVSTTARKVLTSDGKATGVELADGEVVRSDNVVLSTAFPISADLLEGSVPETFLSQLRRIRYLANVCLVLTLDRSLSDTYWLNVNDPGFPYVGVIEHTNFEPPSSYGGRHIVYLSKYLPTDHPMYNMDDDALVEFSLPHLKKMFPEFDKTWIVDAHVWKADYAQPIAERFYSSLVPGNNTPLANVYLTSMAQVYPEDRGTNYAVKEGRRLAKMMLEP</sequence>
<feature type="domain" description="Amine oxidase" evidence="1">
    <location>
        <begin position="19"/>
        <end position="436"/>
    </location>
</feature>
<proteinExistence type="predicted"/>
<dbReference type="InterPro" id="IPR050464">
    <property type="entry name" value="Zeta_carotene_desat/Oxidored"/>
</dbReference>
<dbReference type="Pfam" id="PF01593">
    <property type="entry name" value="Amino_oxidase"/>
    <property type="match status" value="1"/>
</dbReference>